<organism evidence="1">
    <name type="scientific">bioreactor metagenome</name>
    <dbReference type="NCBI Taxonomy" id="1076179"/>
    <lineage>
        <taxon>unclassified sequences</taxon>
        <taxon>metagenomes</taxon>
        <taxon>ecological metagenomes</taxon>
    </lineage>
</organism>
<dbReference type="Gene3D" id="3.90.550.10">
    <property type="entry name" value="Spore Coat Polysaccharide Biosynthesis Protein SpsA, Chain A"/>
    <property type="match status" value="1"/>
</dbReference>
<comment type="caution">
    <text evidence="1">The sequence shown here is derived from an EMBL/GenBank/DDBJ whole genome shotgun (WGS) entry which is preliminary data.</text>
</comment>
<accession>A0A645B991</accession>
<dbReference type="EMBL" id="VSSQ01018634">
    <property type="protein sequence ID" value="MPM61992.1"/>
    <property type="molecule type" value="Genomic_DNA"/>
</dbReference>
<dbReference type="AlphaFoldDB" id="A0A645B991"/>
<dbReference type="InterPro" id="IPR046342">
    <property type="entry name" value="CBS_dom_sf"/>
</dbReference>
<name>A0A645B991_9ZZZZ</name>
<proteinExistence type="predicted"/>
<protein>
    <submittedName>
        <fullName evidence="1">Uncharacterized protein</fullName>
    </submittedName>
</protein>
<reference evidence="1" key="1">
    <citation type="submission" date="2019-08" db="EMBL/GenBank/DDBJ databases">
        <authorList>
            <person name="Kucharzyk K."/>
            <person name="Murdoch R.W."/>
            <person name="Higgins S."/>
            <person name="Loffler F."/>
        </authorList>
    </citation>
    <scope>NUCLEOTIDE SEQUENCE</scope>
</reference>
<dbReference type="Gene3D" id="3.10.580.10">
    <property type="entry name" value="CBS-domain"/>
    <property type="match status" value="1"/>
</dbReference>
<sequence length="115" mass="12680">MASVTDGDIRRYILRTGSMEATAGDFANYAPKYSRQVDRVNARALMRKYMITAIPIVDAEMHILDIVSREETPVKSRASVSLPVVMNVGGKGTRLYAYTKILPKPLIPVGELPIA</sequence>
<dbReference type="SUPFAM" id="SSF54631">
    <property type="entry name" value="CBS-domain pair"/>
    <property type="match status" value="1"/>
</dbReference>
<evidence type="ECO:0000313" key="1">
    <source>
        <dbReference type="EMBL" id="MPM61992.1"/>
    </source>
</evidence>
<dbReference type="SUPFAM" id="SSF53448">
    <property type="entry name" value="Nucleotide-diphospho-sugar transferases"/>
    <property type="match status" value="1"/>
</dbReference>
<dbReference type="InterPro" id="IPR029044">
    <property type="entry name" value="Nucleotide-diphossugar_trans"/>
</dbReference>
<gene>
    <name evidence="1" type="ORF">SDC9_108857</name>
</gene>